<organism evidence="2 3">
    <name type="scientific">Lojkania enalia</name>
    <dbReference type="NCBI Taxonomy" id="147567"/>
    <lineage>
        <taxon>Eukaryota</taxon>
        <taxon>Fungi</taxon>
        <taxon>Dikarya</taxon>
        <taxon>Ascomycota</taxon>
        <taxon>Pezizomycotina</taxon>
        <taxon>Dothideomycetes</taxon>
        <taxon>Pleosporomycetidae</taxon>
        <taxon>Pleosporales</taxon>
        <taxon>Pleosporales incertae sedis</taxon>
        <taxon>Lojkania</taxon>
    </lineage>
</organism>
<sequence length="80" mass="8981">MGSRNALTLCMSVLSQRLGLTWSRSVNMMCSARGTAKLPLTFMRVSLAFTDRKGQSKYSRRLDVGVNKLGTCKRLPRLQE</sequence>
<keyword evidence="1" id="KW-0732">Signal</keyword>
<gene>
    <name evidence="2" type="ORF">CC78DRAFT_528306</name>
</gene>
<dbReference type="Proteomes" id="UP000800093">
    <property type="component" value="Unassembled WGS sequence"/>
</dbReference>
<evidence type="ECO:0000313" key="3">
    <source>
        <dbReference type="Proteomes" id="UP000800093"/>
    </source>
</evidence>
<keyword evidence="3" id="KW-1185">Reference proteome</keyword>
<dbReference type="AlphaFoldDB" id="A0A9P4NC66"/>
<accession>A0A9P4NC66</accession>
<feature type="signal peptide" evidence="1">
    <location>
        <begin position="1"/>
        <end position="23"/>
    </location>
</feature>
<evidence type="ECO:0000313" key="2">
    <source>
        <dbReference type="EMBL" id="KAF2270551.1"/>
    </source>
</evidence>
<proteinExistence type="predicted"/>
<protein>
    <recommendedName>
        <fullName evidence="4">Secreted protein</fullName>
    </recommendedName>
</protein>
<name>A0A9P4NC66_9PLEO</name>
<dbReference type="EMBL" id="ML986579">
    <property type="protein sequence ID" value="KAF2270551.1"/>
    <property type="molecule type" value="Genomic_DNA"/>
</dbReference>
<evidence type="ECO:0008006" key="4">
    <source>
        <dbReference type="Google" id="ProtNLM"/>
    </source>
</evidence>
<comment type="caution">
    <text evidence="2">The sequence shown here is derived from an EMBL/GenBank/DDBJ whole genome shotgun (WGS) entry which is preliminary data.</text>
</comment>
<feature type="chain" id="PRO_5040313408" description="Secreted protein" evidence="1">
    <location>
        <begin position="24"/>
        <end position="80"/>
    </location>
</feature>
<reference evidence="3" key="1">
    <citation type="journal article" date="2020" name="Stud. Mycol.">
        <title>101 Dothideomycetes genomes: A test case for predicting lifestyles and emergence of pathogens.</title>
        <authorList>
            <person name="Haridas S."/>
            <person name="Albert R."/>
            <person name="Binder M."/>
            <person name="Bloem J."/>
            <person name="LaButti K."/>
            <person name="Salamov A."/>
            <person name="Andreopoulos B."/>
            <person name="Baker S."/>
            <person name="Barry K."/>
            <person name="Bills G."/>
            <person name="Bluhm B."/>
            <person name="Cannon C."/>
            <person name="Castanera R."/>
            <person name="Culley D."/>
            <person name="Daum C."/>
            <person name="Ezra D."/>
            <person name="Gonzalez J."/>
            <person name="Henrissat B."/>
            <person name="Kuo A."/>
            <person name="Liang C."/>
            <person name="Lipzen A."/>
            <person name="Lutzoni F."/>
            <person name="Magnuson J."/>
            <person name="Mondo S."/>
            <person name="Nolan M."/>
            <person name="Ohm R."/>
            <person name="Pangilinan J."/>
            <person name="Park H.-J."/>
            <person name="Ramirez L."/>
            <person name="Alfaro M."/>
            <person name="Sun H."/>
            <person name="Tritt A."/>
            <person name="Yoshinaga Y."/>
            <person name="Zwiers L.-H."/>
            <person name="Turgeon B."/>
            <person name="Goodwin S."/>
            <person name="Spatafora J."/>
            <person name="Crous P."/>
            <person name="Grigoriev I."/>
        </authorList>
    </citation>
    <scope>NUCLEOTIDE SEQUENCE [LARGE SCALE GENOMIC DNA]</scope>
    <source>
        <strain evidence="3">CBS 304.66</strain>
    </source>
</reference>
<evidence type="ECO:0000256" key="1">
    <source>
        <dbReference type="SAM" id="SignalP"/>
    </source>
</evidence>